<sequence length="242" mass="26818">MKKITNGHANEVGKPLDADGDTVLTNENIAGLFSGGMLNYFRIPDDLKHLDNLSITDETIDDISMTTLTDGDVEYSLREVFPSEDLCKKLRKQASSGALTNNASKANDINAKSSRKHSKLFFGADDSLNDFNISMAKSYIFQEEVRQELKTSMKKVKEEALALGGNVKSKSSSVLYHGHHPLRTHQQPNLQQPPNLQLQQPPLSSSRQEQPPTSTTQVFKKTFSSIKKGADDVYPSYVSQLT</sequence>
<gene>
    <name evidence="3" type="primary">20211478</name>
    <name evidence="2" type="ORF">HELRODRAFT_190065</name>
</gene>
<reference evidence="2 4" key="2">
    <citation type="journal article" date="2013" name="Nature">
        <title>Insights into bilaterian evolution from three spiralian genomes.</title>
        <authorList>
            <person name="Simakov O."/>
            <person name="Marletaz F."/>
            <person name="Cho S.J."/>
            <person name="Edsinger-Gonzales E."/>
            <person name="Havlak P."/>
            <person name="Hellsten U."/>
            <person name="Kuo D.H."/>
            <person name="Larsson T."/>
            <person name="Lv J."/>
            <person name="Arendt D."/>
            <person name="Savage R."/>
            <person name="Osoegawa K."/>
            <person name="de Jong P."/>
            <person name="Grimwood J."/>
            <person name="Chapman J.A."/>
            <person name="Shapiro H."/>
            <person name="Aerts A."/>
            <person name="Otillar R.P."/>
            <person name="Terry A.Y."/>
            <person name="Boore J.L."/>
            <person name="Grigoriev I.V."/>
            <person name="Lindberg D.R."/>
            <person name="Seaver E.C."/>
            <person name="Weisblat D.A."/>
            <person name="Putnam N.H."/>
            <person name="Rokhsar D.S."/>
        </authorList>
    </citation>
    <scope>NUCLEOTIDE SEQUENCE</scope>
</reference>
<dbReference type="EMBL" id="KB095812">
    <property type="protein sequence ID" value="ESO11861.1"/>
    <property type="molecule type" value="Genomic_DNA"/>
</dbReference>
<dbReference type="EnsemblMetazoa" id="HelroT190065">
    <property type="protein sequence ID" value="HelroP190065"/>
    <property type="gene ID" value="HelroG190065"/>
</dbReference>
<dbReference type="RefSeq" id="XP_009010349.1">
    <property type="nucleotide sequence ID" value="XM_009012101.1"/>
</dbReference>
<evidence type="ECO:0000256" key="1">
    <source>
        <dbReference type="SAM" id="MobiDB-lite"/>
    </source>
</evidence>
<reference evidence="3" key="3">
    <citation type="submission" date="2015-06" db="UniProtKB">
        <authorList>
            <consortium name="EnsemblMetazoa"/>
        </authorList>
    </citation>
    <scope>IDENTIFICATION</scope>
</reference>
<proteinExistence type="predicted"/>
<evidence type="ECO:0000313" key="3">
    <source>
        <dbReference type="EnsemblMetazoa" id="HelroP190065"/>
    </source>
</evidence>
<dbReference type="InParanoid" id="T1FRN1"/>
<organism evidence="3 4">
    <name type="scientific">Helobdella robusta</name>
    <name type="common">Californian leech</name>
    <dbReference type="NCBI Taxonomy" id="6412"/>
    <lineage>
        <taxon>Eukaryota</taxon>
        <taxon>Metazoa</taxon>
        <taxon>Spiralia</taxon>
        <taxon>Lophotrochozoa</taxon>
        <taxon>Annelida</taxon>
        <taxon>Clitellata</taxon>
        <taxon>Hirudinea</taxon>
        <taxon>Rhynchobdellida</taxon>
        <taxon>Glossiphoniidae</taxon>
        <taxon>Helobdella</taxon>
    </lineage>
</organism>
<evidence type="ECO:0000313" key="2">
    <source>
        <dbReference type="EMBL" id="ESO11861.1"/>
    </source>
</evidence>
<name>T1FRN1_HELRO</name>
<reference evidence="4" key="1">
    <citation type="submission" date="2012-12" db="EMBL/GenBank/DDBJ databases">
        <authorList>
            <person name="Hellsten U."/>
            <person name="Grimwood J."/>
            <person name="Chapman J.A."/>
            <person name="Shapiro H."/>
            <person name="Aerts A."/>
            <person name="Otillar R.P."/>
            <person name="Terry A.Y."/>
            <person name="Boore J.L."/>
            <person name="Simakov O."/>
            <person name="Marletaz F."/>
            <person name="Cho S.-J."/>
            <person name="Edsinger-Gonzales E."/>
            <person name="Havlak P."/>
            <person name="Kuo D.-H."/>
            <person name="Larsson T."/>
            <person name="Lv J."/>
            <person name="Arendt D."/>
            <person name="Savage R."/>
            <person name="Osoegawa K."/>
            <person name="de Jong P."/>
            <person name="Lindberg D.R."/>
            <person name="Seaver E.C."/>
            <person name="Weisblat D.A."/>
            <person name="Putnam N.H."/>
            <person name="Grigoriev I.V."/>
            <person name="Rokhsar D.S."/>
        </authorList>
    </citation>
    <scope>NUCLEOTIDE SEQUENCE</scope>
</reference>
<evidence type="ECO:0000313" key="4">
    <source>
        <dbReference type="Proteomes" id="UP000015101"/>
    </source>
</evidence>
<feature type="region of interest" description="Disordered" evidence="1">
    <location>
        <begin position="183"/>
        <end position="219"/>
    </location>
</feature>
<protein>
    <submittedName>
        <fullName evidence="2 3">Uncharacterized protein</fullName>
    </submittedName>
</protein>
<dbReference type="CTD" id="20211478"/>
<dbReference type="KEGG" id="hro:HELRODRAFT_190065"/>
<dbReference type="HOGENOM" id="CLU_1148285_0_0_1"/>
<accession>T1FRN1</accession>
<keyword evidence="4" id="KW-1185">Reference proteome</keyword>
<dbReference type="AlphaFoldDB" id="T1FRN1"/>
<feature type="compositionally biased region" description="Low complexity" evidence="1">
    <location>
        <begin position="186"/>
        <end position="212"/>
    </location>
</feature>
<dbReference type="Proteomes" id="UP000015101">
    <property type="component" value="Unassembled WGS sequence"/>
</dbReference>
<dbReference type="GeneID" id="20211478"/>
<dbReference type="EMBL" id="AMQM01002606">
    <property type="status" value="NOT_ANNOTATED_CDS"/>
    <property type="molecule type" value="Genomic_DNA"/>
</dbReference>